<dbReference type="Proteomes" id="UP000245431">
    <property type="component" value="Chromosome PVE_r2"/>
</dbReference>
<dbReference type="Pfam" id="PF00027">
    <property type="entry name" value="cNMP_binding"/>
    <property type="match status" value="1"/>
</dbReference>
<dbReference type="GO" id="GO:0005829">
    <property type="term" value="C:cytosol"/>
    <property type="evidence" value="ECO:0007669"/>
    <property type="project" value="TreeGrafter"/>
</dbReference>
<keyword evidence="2" id="KW-0238">DNA-binding</keyword>
<gene>
    <name evidence="6" type="ORF">PVE_R2G0153</name>
</gene>
<evidence type="ECO:0000259" key="5">
    <source>
        <dbReference type="PROSITE" id="PS51063"/>
    </source>
</evidence>
<evidence type="ECO:0000256" key="2">
    <source>
        <dbReference type="ARBA" id="ARBA00023125"/>
    </source>
</evidence>
<evidence type="ECO:0000313" key="6">
    <source>
        <dbReference type="EMBL" id="SBW84182.1"/>
    </source>
</evidence>
<dbReference type="InterPro" id="IPR036390">
    <property type="entry name" value="WH_DNA-bd_sf"/>
</dbReference>
<dbReference type="PANTHER" id="PTHR24567:SF68">
    <property type="entry name" value="DNA-BINDING TRANSCRIPTIONAL DUAL REGULATOR CRP"/>
    <property type="match status" value="1"/>
</dbReference>
<dbReference type="AlphaFoldDB" id="A0A1D3K7D3"/>
<dbReference type="PROSITE" id="PS51063">
    <property type="entry name" value="HTH_CRP_2"/>
    <property type="match status" value="1"/>
</dbReference>
<dbReference type="Pfam" id="PF13545">
    <property type="entry name" value="HTH_Crp_2"/>
    <property type="match status" value="1"/>
</dbReference>
<reference evidence="7" key="1">
    <citation type="submission" date="2016-07" db="EMBL/GenBank/DDBJ databases">
        <authorList>
            <person name="Florea S."/>
            <person name="Webb J.S."/>
            <person name="Jaromczyk J."/>
            <person name="Schardl C.L."/>
        </authorList>
    </citation>
    <scope>NUCLEOTIDE SEQUENCE [LARGE SCALE GENOMIC DNA]</scope>
    <source>
        <strain evidence="7">1YdBTEX2</strain>
    </source>
</reference>
<dbReference type="PROSITE" id="PS50042">
    <property type="entry name" value="CNMP_BINDING_3"/>
    <property type="match status" value="1"/>
</dbReference>
<dbReference type="SUPFAM" id="SSF46785">
    <property type="entry name" value="Winged helix' DNA-binding domain"/>
    <property type="match status" value="1"/>
</dbReference>
<feature type="domain" description="HTH crp-type" evidence="5">
    <location>
        <begin position="146"/>
        <end position="218"/>
    </location>
</feature>
<dbReference type="InterPro" id="IPR036388">
    <property type="entry name" value="WH-like_DNA-bd_sf"/>
</dbReference>
<keyword evidence="1" id="KW-0805">Transcription regulation</keyword>
<name>A0A1D3K7D3_PSEVE</name>
<dbReference type="SUPFAM" id="SSF51206">
    <property type="entry name" value="cAMP-binding domain-like"/>
    <property type="match status" value="1"/>
</dbReference>
<proteinExistence type="predicted"/>
<dbReference type="InterPro" id="IPR014710">
    <property type="entry name" value="RmlC-like_jellyroll"/>
</dbReference>
<dbReference type="Gene3D" id="1.10.10.10">
    <property type="entry name" value="Winged helix-like DNA-binding domain superfamily/Winged helix DNA-binding domain"/>
    <property type="match status" value="1"/>
</dbReference>
<dbReference type="Gene3D" id="2.60.120.10">
    <property type="entry name" value="Jelly Rolls"/>
    <property type="match status" value="1"/>
</dbReference>
<accession>A0A1D3K7D3</accession>
<keyword evidence="3" id="KW-0804">Transcription</keyword>
<feature type="domain" description="Cyclic nucleotide-binding" evidence="4">
    <location>
        <begin position="30"/>
        <end position="114"/>
    </location>
</feature>
<protein>
    <submittedName>
        <fullName evidence="6">Cyclic AMP phosphodiesterase</fullName>
    </submittedName>
</protein>
<dbReference type="GO" id="GO:0003677">
    <property type="term" value="F:DNA binding"/>
    <property type="evidence" value="ECO:0007669"/>
    <property type="project" value="UniProtKB-KW"/>
</dbReference>
<dbReference type="InterPro" id="IPR050397">
    <property type="entry name" value="Env_Response_Regulators"/>
</dbReference>
<dbReference type="SMART" id="SM00419">
    <property type="entry name" value="HTH_CRP"/>
    <property type="match status" value="1"/>
</dbReference>
<sequence length="220" mass="24063">MMGQLMKEAGSIKLQKAGAETLFAASGKKRKFARGSTLMRFDCEEPCVILLTEGTAALQVTDHSQVSELNIAHLIPGDVFGNIELEEGNKIEMYVLAKSDCFAYVLTAKELLRVCASQPLAMFAICRELSRTSVRSLRKVGQFAFYDVRGRVSSALVELCGLPGAISHPEGYVLKNTRVEIASMVGCTREMVGKVMKELSEEGLISIRGRKTLVHASTTR</sequence>
<dbReference type="PRINTS" id="PR00034">
    <property type="entry name" value="HTHCRP"/>
</dbReference>
<dbReference type="EMBL" id="LT599584">
    <property type="protein sequence ID" value="SBW84182.1"/>
    <property type="molecule type" value="Genomic_DNA"/>
</dbReference>
<dbReference type="InterPro" id="IPR000595">
    <property type="entry name" value="cNMP-bd_dom"/>
</dbReference>
<evidence type="ECO:0000256" key="1">
    <source>
        <dbReference type="ARBA" id="ARBA00023015"/>
    </source>
</evidence>
<dbReference type="GO" id="GO:0003700">
    <property type="term" value="F:DNA-binding transcription factor activity"/>
    <property type="evidence" value="ECO:0007669"/>
    <property type="project" value="TreeGrafter"/>
</dbReference>
<evidence type="ECO:0000259" key="4">
    <source>
        <dbReference type="PROSITE" id="PS50042"/>
    </source>
</evidence>
<dbReference type="PANTHER" id="PTHR24567">
    <property type="entry name" value="CRP FAMILY TRANSCRIPTIONAL REGULATORY PROTEIN"/>
    <property type="match status" value="1"/>
</dbReference>
<dbReference type="InterPro" id="IPR012318">
    <property type="entry name" value="HTH_CRP"/>
</dbReference>
<dbReference type="InterPro" id="IPR018490">
    <property type="entry name" value="cNMP-bd_dom_sf"/>
</dbReference>
<evidence type="ECO:0000313" key="7">
    <source>
        <dbReference type="Proteomes" id="UP000245431"/>
    </source>
</evidence>
<evidence type="ECO:0000256" key="3">
    <source>
        <dbReference type="ARBA" id="ARBA00023163"/>
    </source>
</evidence>
<organism evidence="6 7">
    <name type="scientific">Pseudomonas veronii 1YdBTEX2</name>
    <dbReference type="NCBI Taxonomy" id="1295141"/>
    <lineage>
        <taxon>Bacteria</taxon>
        <taxon>Pseudomonadati</taxon>
        <taxon>Pseudomonadota</taxon>
        <taxon>Gammaproteobacteria</taxon>
        <taxon>Pseudomonadales</taxon>
        <taxon>Pseudomonadaceae</taxon>
        <taxon>Pseudomonas</taxon>
    </lineage>
</organism>